<name>A0A0N0XN49_9NEIS</name>
<keyword evidence="3 4" id="KW-0620">Polyamine biosynthesis</keyword>
<keyword evidence="5" id="KW-0812">Transmembrane</keyword>
<dbReference type="InterPro" id="IPR029063">
    <property type="entry name" value="SAM-dependent_MTases_sf"/>
</dbReference>
<dbReference type="Gene3D" id="3.40.50.150">
    <property type="entry name" value="Vaccinia Virus protein VP39"/>
    <property type="match status" value="1"/>
</dbReference>
<keyword evidence="5" id="KW-0472">Membrane</keyword>
<feature type="transmembrane region" description="Helical" evidence="5">
    <location>
        <begin position="404"/>
        <end position="423"/>
    </location>
</feature>
<dbReference type="Proteomes" id="UP000037939">
    <property type="component" value="Unassembled WGS sequence"/>
</dbReference>
<dbReference type="STRING" id="857265.WG78_01820"/>
<comment type="caution">
    <text evidence="4">Lacks conserved residue(s) required for the propagation of feature annotation.</text>
</comment>
<comment type="caution">
    <text evidence="7">The sequence shown here is derived from an EMBL/GenBank/DDBJ whole genome shotgun (WGS) entry which is preliminary data.</text>
</comment>
<feature type="transmembrane region" description="Helical" evidence="5">
    <location>
        <begin position="68"/>
        <end position="88"/>
    </location>
</feature>
<feature type="transmembrane region" description="Helical" evidence="5">
    <location>
        <begin position="208"/>
        <end position="231"/>
    </location>
</feature>
<feature type="transmembrane region" description="Helical" evidence="5">
    <location>
        <begin position="36"/>
        <end position="56"/>
    </location>
</feature>
<dbReference type="PANTHER" id="PTHR43317:SF1">
    <property type="entry name" value="THERMOSPERMINE SYNTHASE ACAULIS5"/>
    <property type="match status" value="1"/>
</dbReference>
<accession>A0A0N0XN49</accession>
<feature type="transmembrane region" description="Helical" evidence="5">
    <location>
        <begin position="141"/>
        <end position="168"/>
    </location>
</feature>
<comment type="similarity">
    <text evidence="1">Belongs to the spermidine/spermine synthase family.</text>
</comment>
<keyword evidence="8" id="KW-1185">Reference proteome</keyword>
<evidence type="ECO:0000256" key="5">
    <source>
        <dbReference type="SAM" id="Phobius"/>
    </source>
</evidence>
<dbReference type="EC" id="2.5.1.16" evidence="7"/>
<dbReference type="InterPro" id="IPR030374">
    <property type="entry name" value="PABS"/>
</dbReference>
<feature type="transmembrane region" description="Helical" evidence="5">
    <location>
        <begin position="429"/>
        <end position="449"/>
    </location>
</feature>
<keyword evidence="5" id="KW-1133">Transmembrane helix</keyword>
<feature type="transmembrane region" description="Helical" evidence="5">
    <location>
        <begin position="282"/>
        <end position="303"/>
    </location>
</feature>
<proteinExistence type="inferred from homology"/>
<dbReference type="NCBIfam" id="NF037959">
    <property type="entry name" value="MFS_SpdSyn"/>
    <property type="match status" value="2"/>
</dbReference>
<dbReference type="GO" id="GO:0006596">
    <property type="term" value="P:polyamine biosynthetic process"/>
    <property type="evidence" value="ECO:0007669"/>
    <property type="project" value="UniProtKB-UniRule"/>
</dbReference>
<feature type="domain" description="PABS" evidence="6">
    <location>
        <begin position="471"/>
        <end position="708"/>
    </location>
</feature>
<feature type="transmembrane region" description="Helical" evidence="5">
    <location>
        <begin position="458"/>
        <end position="476"/>
    </location>
</feature>
<feature type="transmembrane region" description="Helical" evidence="5">
    <location>
        <begin position="365"/>
        <end position="392"/>
    </location>
</feature>
<dbReference type="Gene3D" id="1.20.1250.20">
    <property type="entry name" value="MFS general substrate transporter like domains"/>
    <property type="match status" value="1"/>
</dbReference>
<dbReference type="PATRIC" id="fig|857265.3.peg.381"/>
<feature type="transmembrane region" description="Helical" evidence="5">
    <location>
        <begin position="251"/>
        <end position="270"/>
    </location>
</feature>
<evidence type="ECO:0000313" key="7">
    <source>
        <dbReference type="EMBL" id="KPC55355.1"/>
    </source>
</evidence>
<gene>
    <name evidence="7" type="primary">speE</name>
    <name evidence="7" type="ORF">WG78_01820</name>
</gene>
<dbReference type="PROSITE" id="PS51006">
    <property type="entry name" value="PABS_2"/>
    <property type="match status" value="1"/>
</dbReference>
<evidence type="ECO:0000313" key="8">
    <source>
        <dbReference type="Proteomes" id="UP000037939"/>
    </source>
</evidence>
<evidence type="ECO:0000259" key="6">
    <source>
        <dbReference type="PROSITE" id="PS51006"/>
    </source>
</evidence>
<reference evidence="7 8" key="1">
    <citation type="submission" date="2015-07" db="EMBL/GenBank/DDBJ databases">
        <title>Draft genome sequence of the Amantichitinum ursilacus IGB-41, a new chitin-degrading bacterium.</title>
        <authorList>
            <person name="Kirstahler P."/>
            <person name="Guenther M."/>
            <person name="Grumaz C."/>
            <person name="Rupp S."/>
            <person name="Zibek S."/>
            <person name="Sohn K."/>
        </authorList>
    </citation>
    <scope>NUCLEOTIDE SEQUENCE [LARGE SCALE GENOMIC DNA]</scope>
    <source>
        <strain evidence="7 8">IGB-41</strain>
    </source>
</reference>
<feature type="transmembrane region" description="Helical" evidence="5">
    <location>
        <begin position="315"/>
        <end position="341"/>
    </location>
</feature>
<dbReference type="PANTHER" id="PTHR43317">
    <property type="entry name" value="THERMOSPERMINE SYNTHASE ACAULIS5"/>
    <property type="match status" value="1"/>
</dbReference>
<evidence type="ECO:0000256" key="4">
    <source>
        <dbReference type="PROSITE-ProRule" id="PRU00354"/>
    </source>
</evidence>
<feature type="transmembrane region" description="Helical" evidence="5">
    <location>
        <begin position="100"/>
        <end position="121"/>
    </location>
</feature>
<dbReference type="InterPro" id="IPR036259">
    <property type="entry name" value="MFS_trans_sf"/>
</dbReference>
<sequence>MARRSARTAPRQVEIALEAGVNATPRSPSTALPLEWLLAALLLVSGLSALVYQVVWIKQLALVVGVDVYAVTTGVSAFFMGLALGGALWGRWADRSARPLWLYAALELAVGVTGMAATGLLGQAAPWFVALQSHVGPLAWALPFVLIGVPALLMGGTLPALISAAAPLAGRLAHAGGRLYAANTLGAVFGALACTFVLIPALGVQGTALAAATLNVLLAFAAYALTSQVPVRTQQASAIPTPTPVSAQQHLAVGLYAVAGGVALGYEIIWSQTIVQFMSTRSFAFSIVLATYLTGLMLGSALYARHADRVRNPWLWFGLLIAAAGLLALLQVAGLGGWLLAAQSSVAAWVRDSGGTDLQVMCARFLLAAVCVVLLPTILLGAAFPAALRLCVQPGQVGRDVGRVLALNTAGGIVGTFVTGFVLVPGLGLVHTLAVLAGVAVAIALLAVWQQPARGPRLAVGTLALLVIGLGVLTPADSLARLLTVARGGKLVSFEESPGGTVAVLEQGGFRRLYIAGVSNSGDVMASRRYMRLQALLPLLVHHGEPKSTLVIALGTGITAGAMTQYPGLQHRVTAELLPAVARAVPLFKGNYNVTHDPGSEIRIHDGRHELLRNPQRYDVITLEPPPPSAAGVVNLYSRDFYALARSRMQPDGVFAQWLPIATQNDEDTRSLVRSFIDVFPNASLWTTELHEMLLVGSAEPMPLNAAQISARFNQPTVRQALGEVGIDSPAALLSTWVTDADGLRRYVDNAPAVTDDRPLIEYATWVRPREISRVLPALLALHVEVPLPDATPALRSEIEQRRLALMDFYAAGLAAYAGDRESWANALQRALAADPDNRYFVQFEGGK</sequence>
<dbReference type="GO" id="GO:0004766">
    <property type="term" value="F:spermidine synthase activity"/>
    <property type="evidence" value="ECO:0007669"/>
    <property type="project" value="UniProtKB-EC"/>
</dbReference>
<evidence type="ECO:0000256" key="2">
    <source>
        <dbReference type="ARBA" id="ARBA00022679"/>
    </source>
</evidence>
<evidence type="ECO:0000256" key="1">
    <source>
        <dbReference type="ARBA" id="ARBA00007867"/>
    </source>
</evidence>
<dbReference type="RefSeq" id="WP_053936062.1">
    <property type="nucleotide sequence ID" value="NZ_LAQT01000001.1"/>
</dbReference>
<feature type="transmembrane region" description="Helical" evidence="5">
    <location>
        <begin position="180"/>
        <end position="202"/>
    </location>
</feature>
<protein>
    <submittedName>
        <fullName evidence="7">Spermidine synthase</fullName>
        <ecNumber evidence="7">2.5.1.16</ecNumber>
    </submittedName>
</protein>
<organism evidence="7 8">
    <name type="scientific">Amantichitinum ursilacus</name>
    <dbReference type="NCBI Taxonomy" id="857265"/>
    <lineage>
        <taxon>Bacteria</taxon>
        <taxon>Pseudomonadati</taxon>
        <taxon>Pseudomonadota</taxon>
        <taxon>Betaproteobacteria</taxon>
        <taxon>Neisseriales</taxon>
        <taxon>Chitinibacteraceae</taxon>
        <taxon>Amantichitinum</taxon>
    </lineage>
</organism>
<keyword evidence="2 4" id="KW-0808">Transferase</keyword>
<dbReference type="EMBL" id="LAQT01000001">
    <property type="protein sequence ID" value="KPC55355.1"/>
    <property type="molecule type" value="Genomic_DNA"/>
</dbReference>
<dbReference type="AlphaFoldDB" id="A0A0N0XN49"/>
<evidence type="ECO:0000256" key="3">
    <source>
        <dbReference type="ARBA" id="ARBA00023115"/>
    </source>
</evidence>
<dbReference type="SUPFAM" id="SSF103473">
    <property type="entry name" value="MFS general substrate transporter"/>
    <property type="match status" value="1"/>
</dbReference>
<dbReference type="SUPFAM" id="SSF53335">
    <property type="entry name" value="S-adenosyl-L-methionine-dependent methyltransferases"/>
    <property type="match status" value="1"/>
</dbReference>